<evidence type="ECO:0000256" key="2">
    <source>
        <dbReference type="ARBA" id="ARBA00022801"/>
    </source>
</evidence>
<dbReference type="Pfam" id="PF01341">
    <property type="entry name" value="Glyco_hydro_6"/>
    <property type="match status" value="1"/>
</dbReference>
<evidence type="ECO:0000256" key="3">
    <source>
        <dbReference type="ARBA" id="ARBA00023001"/>
    </source>
</evidence>
<feature type="region of interest" description="Disordered" evidence="12">
    <location>
        <begin position="25"/>
        <end position="45"/>
    </location>
</feature>
<dbReference type="InterPro" id="IPR001524">
    <property type="entry name" value="Glyco_hydro_6_CS"/>
</dbReference>
<sequence>MTRLRTPLAAVALVGALLCMTAVPASAHGSGHPRPPAATRLYTPPPDKGAAKQVVDLLRHRQWADAASIGKMLATPQAVWFTKGTPKQVRTSVESTMRSAKAQKAVPVLVAYNLPYRDCSQYSSGGAADTASYLAWIDGLAKGIGSGKAIVLLEPDGLGIIPWYTTINGAQEWCQPADADSATAAANRFEQLNGAVDRLAALPNVSVYLDGTHSAWLGVGDISDRLHRAGVERTDGFFLNVSNYEVTERQVKFASWISQCLWYGTNTAEGGWRVGHFDYCASQYYPADPNDFGTWGLTDQWYVDNVTNGPNPPSGPEVLAAAVIDTSRNGQGPWTPPADHPAGDPQVWCNPPDRGLGLRPTTSTGESYVDAYLWVKIPGESDGQCTRWADPAAGIDPVRGTADPAAGDWFPQMALELVRNANPRL</sequence>
<keyword evidence="14" id="KW-1185">Reference proteome</keyword>
<keyword evidence="7 11" id="KW-0624">Polysaccharide degradation</keyword>
<evidence type="ECO:0000256" key="6">
    <source>
        <dbReference type="ARBA" id="ARBA00023295"/>
    </source>
</evidence>
<dbReference type="EMBL" id="BJWG01000005">
    <property type="protein sequence ID" value="GEL94850.1"/>
    <property type="molecule type" value="Genomic_DNA"/>
</dbReference>
<dbReference type="AlphaFoldDB" id="A0A511JA33"/>
<comment type="similarity">
    <text evidence="11">Belongs to the glycosyl hydrolase family 6.</text>
</comment>
<dbReference type="GO" id="GO:0004553">
    <property type="term" value="F:hydrolase activity, hydrolyzing O-glycosyl compounds"/>
    <property type="evidence" value="ECO:0007669"/>
    <property type="project" value="InterPro"/>
</dbReference>
<evidence type="ECO:0000256" key="7">
    <source>
        <dbReference type="ARBA" id="ARBA00023326"/>
    </source>
</evidence>
<dbReference type="GO" id="GO:0030245">
    <property type="term" value="P:cellulose catabolic process"/>
    <property type="evidence" value="ECO:0007669"/>
    <property type="project" value="UniProtKB-KW"/>
</dbReference>
<keyword evidence="4" id="KW-1015">Disulfide bond</keyword>
<proteinExistence type="inferred from homology"/>
<dbReference type="PANTHER" id="PTHR34876:SF4">
    <property type="entry name" value="1,4-BETA-D-GLUCAN CELLOBIOHYDROLASE C-RELATED"/>
    <property type="match status" value="1"/>
</dbReference>
<evidence type="ECO:0000256" key="4">
    <source>
        <dbReference type="ARBA" id="ARBA00023157"/>
    </source>
</evidence>
<name>A0A511JA33_9CELL</name>
<evidence type="ECO:0000256" key="12">
    <source>
        <dbReference type="SAM" id="MobiDB-lite"/>
    </source>
</evidence>
<feature type="active site" description="Proton acceptor" evidence="8">
    <location>
        <position position="382"/>
    </location>
</feature>
<accession>A0A511JA33</accession>
<feature type="signal peptide" evidence="11">
    <location>
        <begin position="1"/>
        <end position="27"/>
    </location>
</feature>
<keyword evidence="5 11" id="KW-0119">Carbohydrate metabolism</keyword>
<keyword evidence="1 11" id="KW-0732">Signal</keyword>
<dbReference type="Proteomes" id="UP000321720">
    <property type="component" value="Unassembled WGS sequence"/>
</dbReference>
<gene>
    <name evidence="13" type="ORF">CCO02nite_15080</name>
</gene>
<feature type="binding site" evidence="9">
    <location>
        <position position="348"/>
    </location>
    <ligand>
        <name>substrate</name>
    </ligand>
</feature>
<reference evidence="13 14" key="1">
    <citation type="submission" date="2019-07" db="EMBL/GenBank/DDBJ databases">
        <title>Whole genome shotgun sequence of Cellulomonas composti NBRC 100758.</title>
        <authorList>
            <person name="Hosoyama A."/>
            <person name="Uohara A."/>
            <person name="Ohji S."/>
            <person name="Ichikawa N."/>
        </authorList>
    </citation>
    <scope>NUCLEOTIDE SEQUENCE [LARGE SCALE GENOMIC DNA]</scope>
    <source>
        <strain evidence="13 14">NBRC 100758</strain>
    </source>
</reference>
<dbReference type="PANTHER" id="PTHR34876">
    <property type="match status" value="1"/>
</dbReference>
<feature type="binding site" evidence="9">
    <location>
        <position position="216"/>
    </location>
    <ligand>
        <name>substrate</name>
    </ligand>
</feature>
<evidence type="ECO:0000256" key="9">
    <source>
        <dbReference type="PIRSR" id="PIRSR001100-2"/>
    </source>
</evidence>
<dbReference type="PRINTS" id="PR00733">
    <property type="entry name" value="GLHYDRLASE6"/>
</dbReference>
<feature type="active site" description="Proton donor" evidence="8">
    <location>
        <position position="156"/>
    </location>
</feature>
<dbReference type="PIRSF" id="PIRSF001100">
    <property type="entry name" value="Beta_cellobiohydrolase"/>
    <property type="match status" value="1"/>
</dbReference>
<protein>
    <recommendedName>
        <fullName evidence="11">Glucanase</fullName>
        <ecNumber evidence="11">3.2.1.-</ecNumber>
    </recommendedName>
</protein>
<dbReference type="RefSeq" id="WP_246117415.1">
    <property type="nucleotide sequence ID" value="NZ_BJWG01000005.1"/>
</dbReference>
<evidence type="ECO:0000256" key="11">
    <source>
        <dbReference type="RuleBase" id="RU361186"/>
    </source>
</evidence>
<feature type="binding site" evidence="9">
    <location>
        <position position="213"/>
    </location>
    <ligand>
        <name>substrate</name>
    </ligand>
</feature>
<evidence type="ECO:0000256" key="8">
    <source>
        <dbReference type="PIRSR" id="PIRSR001100-1"/>
    </source>
</evidence>
<dbReference type="Gene3D" id="3.20.20.40">
    <property type="entry name" value="1, 4-beta cellobiohydrolase"/>
    <property type="match status" value="1"/>
</dbReference>
<keyword evidence="2 11" id="KW-0378">Hydrolase</keyword>
<feature type="binding site" evidence="9">
    <location>
        <position position="243"/>
    </location>
    <ligand>
        <name>substrate</name>
    </ligand>
</feature>
<organism evidence="13 14">
    <name type="scientific">Cellulomonas composti</name>
    <dbReference type="NCBI Taxonomy" id="266130"/>
    <lineage>
        <taxon>Bacteria</taxon>
        <taxon>Bacillati</taxon>
        <taxon>Actinomycetota</taxon>
        <taxon>Actinomycetes</taxon>
        <taxon>Micrococcales</taxon>
        <taxon>Cellulomonadaceae</taxon>
        <taxon>Cellulomonas</taxon>
    </lineage>
</organism>
<evidence type="ECO:0000313" key="14">
    <source>
        <dbReference type="Proteomes" id="UP000321720"/>
    </source>
</evidence>
<feature type="binding site" evidence="9">
    <location>
        <position position="380"/>
    </location>
    <ligand>
        <name>substrate</name>
    </ligand>
</feature>
<feature type="chain" id="PRO_5022247850" description="Glucanase" evidence="11">
    <location>
        <begin position="28"/>
        <end position="425"/>
    </location>
</feature>
<feature type="binding site" evidence="9">
    <location>
        <position position="80"/>
    </location>
    <ligand>
        <name>substrate</name>
    </ligand>
</feature>
<keyword evidence="6 11" id="KW-0326">Glycosidase</keyword>
<dbReference type="PROSITE" id="PS00655">
    <property type="entry name" value="GLYCOSYL_HYDROL_F6_1"/>
    <property type="match status" value="1"/>
</dbReference>
<dbReference type="SUPFAM" id="SSF51989">
    <property type="entry name" value="Glycosyl hydrolases family 6, cellulases"/>
    <property type="match status" value="1"/>
</dbReference>
<dbReference type="InterPro" id="IPR036434">
    <property type="entry name" value="Beta_cellobiohydrolase_sf"/>
</dbReference>
<evidence type="ECO:0000256" key="1">
    <source>
        <dbReference type="ARBA" id="ARBA00022729"/>
    </source>
</evidence>
<dbReference type="InterPro" id="IPR016288">
    <property type="entry name" value="Beta_cellobiohydrolase"/>
</dbReference>
<feature type="active site" evidence="10">
    <location>
        <position position="118"/>
    </location>
</feature>
<feature type="binding site" evidence="9">
    <location>
        <position position="376"/>
    </location>
    <ligand>
        <name>substrate</name>
    </ligand>
</feature>
<comment type="caution">
    <text evidence="13">The sequence shown here is derived from an EMBL/GenBank/DDBJ whole genome shotgun (WGS) entry which is preliminary data.</text>
</comment>
<evidence type="ECO:0000256" key="5">
    <source>
        <dbReference type="ARBA" id="ARBA00023277"/>
    </source>
</evidence>
<keyword evidence="3 11" id="KW-0136">Cellulose degradation</keyword>
<evidence type="ECO:0000313" key="13">
    <source>
        <dbReference type="EMBL" id="GEL94850.1"/>
    </source>
</evidence>
<evidence type="ECO:0000256" key="10">
    <source>
        <dbReference type="PROSITE-ProRule" id="PRU10056"/>
    </source>
</evidence>
<dbReference type="EC" id="3.2.1.-" evidence="11"/>